<dbReference type="InterPro" id="IPR028994">
    <property type="entry name" value="Integrin_alpha_N"/>
</dbReference>
<proteinExistence type="predicted"/>
<reference evidence="1 2" key="2">
    <citation type="submission" date="2007-09" db="EMBL/GenBank/DDBJ databases">
        <title>Draft genome sequence of Clostridium bolteae (ATCC BAA-613).</title>
        <authorList>
            <person name="Sudarsanam P."/>
            <person name="Ley R."/>
            <person name="Guruge J."/>
            <person name="Turnbaugh P.J."/>
            <person name="Mahowald M."/>
            <person name="Liep D."/>
            <person name="Gordon J."/>
        </authorList>
    </citation>
    <scope>NUCLEOTIDE SEQUENCE [LARGE SCALE GENOMIC DNA]</scope>
    <source>
        <strain evidence="2">ATCC BAA-613 / DSM 15670 / CCUG 46953 / JCM 12243 / WAL 16351</strain>
    </source>
</reference>
<evidence type="ECO:0000313" key="2">
    <source>
        <dbReference type="Proteomes" id="UP000005396"/>
    </source>
</evidence>
<organism evidence="1 2">
    <name type="scientific">Enterocloster bolteae (strain ATCC BAA-613 / DSM 15670 / CCUG 46953 / JCM 12243 / WAL 16351)</name>
    <name type="common">Clostridium bolteae</name>
    <dbReference type="NCBI Taxonomy" id="411902"/>
    <lineage>
        <taxon>Bacteria</taxon>
        <taxon>Bacillati</taxon>
        <taxon>Bacillota</taxon>
        <taxon>Clostridia</taxon>
        <taxon>Lachnospirales</taxon>
        <taxon>Lachnospiraceae</taxon>
        <taxon>Enterocloster</taxon>
    </lineage>
</organism>
<comment type="caution">
    <text evidence="1">The sequence shown here is derived from an EMBL/GenBank/DDBJ whole genome shotgun (WGS) entry which is preliminary data.</text>
</comment>
<protein>
    <recommendedName>
        <fullName evidence="3">VCBS repeat-containing protein</fullName>
    </recommendedName>
</protein>
<dbReference type="Proteomes" id="UP000005396">
    <property type="component" value="Unassembled WGS sequence"/>
</dbReference>
<dbReference type="EMBL" id="ABCC02000011">
    <property type="protein sequence ID" value="EDP18608.1"/>
    <property type="molecule type" value="Genomic_DNA"/>
</dbReference>
<dbReference type="AlphaFoldDB" id="A8RJN6"/>
<reference evidence="1 2" key="1">
    <citation type="submission" date="2007-08" db="EMBL/GenBank/DDBJ databases">
        <authorList>
            <person name="Fulton L."/>
            <person name="Clifton S."/>
            <person name="Fulton B."/>
            <person name="Xu J."/>
            <person name="Minx P."/>
            <person name="Pepin K.H."/>
            <person name="Johnson M."/>
            <person name="Thiruvilangam P."/>
            <person name="Bhonagiri V."/>
            <person name="Nash W.E."/>
            <person name="Mardis E.R."/>
            <person name="Wilson R.K."/>
        </authorList>
    </citation>
    <scope>NUCLEOTIDE SEQUENCE [LARGE SCALE GENOMIC DNA]</scope>
    <source>
        <strain evidence="2">ATCC BAA-613 / DSM 15670 / CCUG 46953 / JCM 12243 / WAL 16351</strain>
    </source>
</reference>
<sequence length="371" mass="41933">MPLMNQTYSAFSFRTILFLITTAVLCLGFPGASNGAPDSQAVSRSYSEYRQRLNAVGQIGDIEREGFEAVDSQIFPMTMKGEGEVSFIPAFDRESNRLVLFFARADGTMAYKTDQLETNNRIRGQLRQPDSRVAAVSFQDMDGDGWQDIVLITACANEGAGKQGKPYKVGDVLFQKNDGFYRDYRLSEKMNRFGMNKSIRFITSFVRDGYSTEFLYTATAQDELLSHGMTVISEQSRSIRFEKFGRLLVVPGTYRMAEYTVFMLYLVNEQGYIVWSFQPMGEYEHLYALKGVICQDIDGDGLKDIVILADYSYEGSDGGTVVEGSYAIYYQRTGGFFEDTDMKQTLILEEGDTLSGLTDRARAYWGWRTEP</sequence>
<name>A8RJN6_ENTBW</name>
<dbReference type="PaxDb" id="411902-CLOBOL_00970"/>
<dbReference type="Gene3D" id="2.130.10.130">
    <property type="entry name" value="Integrin alpha, N-terminal"/>
    <property type="match status" value="1"/>
</dbReference>
<gene>
    <name evidence="1" type="ORF">CLOBOL_00970</name>
</gene>
<evidence type="ECO:0000313" key="1">
    <source>
        <dbReference type="EMBL" id="EDP18608.1"/>
    </source>
</evidence>
<evidence type="ECO:0008006" key="3">
    <source>
        <dbReference type="Google" id="ProtNLM"/>
    </source>
</evidence>
<dbReference type="SUPFAM" id="SSF69318">
    <property type="entry name" value="Integrin alpha N-terminal domain"/>
    <property type="match status" value="1"/>
</dbReference>
<accession>A8RJN6</accession>
<dbReference type="HOGENOM" id="CLU_057093_0_0_9"/>
<dbReference type="eggNOG" id="ENOG5031ET5">
    <property type="taxonomic scope" value="Bacteria"/>
</dbReference>